<accession>A0ABP6LHI8</accession>
<dbReference type="Proteomes" id="UP001499930">
    <property type="component" value="Unassembled WGS sequence"/>
</dbReference>
<organism evidence="2 3">
    <name type="scientific">Streptosporangium longisporum</name>
    <dbReference type="NCBI Taxonomy" id="46187"/>
    <lineage>
        <taxon>Bacteria</taxon>
        <taxon>Bacillati</taxon>
        <taxon>Actinomycetota</taxon>
        <taxon>Actinomycetes</taxon>
        <taxon>Streptosporangiales</taxon>
        <taxon>Streptosporangiaceae</taxon>
        <taxon>Streptosporangium</taxon>
    </lineage>
</organism>
<evidence type="ECO:0000313" key="2">
    <source>
        <dbReference type="EMBL" id="GAA3040865.1"/>
    </source>
</evidence>
<reference evidence="3" key="1">
    <citation type="journal article" date="2019" name="Int. J. Syst. Evol. Microbiol.">
        <title>The Global Catalogue of Microorganisms (GCM) 10K type strain sequencing project: providing services to taxonomists for standard genome sequencing and annotation.</title>
        <authorList>
            <consortium name="The Broad Institute Genomics Platform"/>
            <consortium name="The Broad Institute Genome Sequencing Center for Infectious Disease"/>
            <person name="Wu L."/>
            <person name="Ma J."/>
        </authorList>
    </citation>
    <scope>NUCLEOTIDE SEQUENCE [LARGE SCALE GENOMIC DNA]</scope>
    <source>
        <strain evidence="3">JCM 3106</strain>
    </source>
</reference>
<feature type="region of interest" description="Disordered" evidence="1">
    <location>
        <begin position="1"/>
        <end position="22"/>
    </location>
</feature>
<keyword evidence="3" id="KW-1185">Reference proteome</keyword>
<evidence type="ECO:0000313" key="3">
    <source>
        <dbReference type="Proteomes" id="UP001499930"/>
    </source>
</evidence>
<protein>
    <submittedName>
        <fullName evidence="2">Uncharacterized protein</fullName>
    </submittedName>
</protein>
<gene>
    <name evidence="2" type="ORF">GCM10017559_81840</name>
</gene>
<name>A0ABP6LHI8_9ACTN</name>
<evidence type="ECO:0000256" key="1">
    <source>
        <dbReference type="SAM" id="MobiDB-lite"/>
    </source>
</evidence>
<dbReference type="EMBL" id="BAAAWD010000031">
    <property type="protein sequence ID" value="GAA3040865.1"/>
    <property type="molecule type" value="Genomic_DNA"/>
</dbReference>
<sequence length="98" mass="10069">MTLVRSPIMTNPVSGPISKGSRPLKRVRAGGCAICRGGRPDTAAAIFAMWAGEVPQHPPTMLTIPEVANSPSSAAVSSGFSSYPPNALGRPALGWLAV</sequence>
<proteinExistence type="predicted"/>
<comment type="caution">
    <text evidence="2">The sequence shown here is derived from an EMBL/GenBank/DDBJ whole genome shotgun (WGS) entry which is preliminary data.</text>
</comment>